<evidence type="ECO:0000256" key="5">
    <source>
        <dbReference type="ARBA" id="ARBA00023136"/>
    </source>
</evidence>
<feature type="transmembrane region" description="Helical" evidence="6">
    <location>
        <begin position="307"/>
        <end position="334"/>
    </location>
</feature>
<keyword evidence="4 6" id="KW-1133">Transmembrane helix</keyword>
<proteinExistence type="inferred from homology"/>
<keyword evidence="3 6" id="KW-0812">Transmembrane</keyword>
<comment type="similarity">
    <text evidence="6">Belongs to the LPG synthase family.</text>
</comment>
<dbReference type="Proteomes" id="UP000247612">
    <property type="component" value="Unassembled WGS sequence"/>
</dbReference>
<organism evidence="8 9">
    <name type="scientific">Dielma fastidiosa</name>
    <dbReference type="NCBI Taxonomy" id="1034346"/>
    <lineage>
        <taxon>Bacteria</taxon>
        <taxon>Bacillati</taxon>
        <taxon>Bacillota</taxon>
        <taxon>Erysipelotrichia</taxon>
        <taxon>Erysipelotrichales</taxon>
        <taxon>Erysipelotrichaceae</taxon>
        <taxon>Dielma</taxon>
    </lineage>
</organism>
<dbReference type="GO" id="GO:0050071">
    <property type="term" value="F:phosphatidylglycerol lysyltransferase activity"/>
    <property type="evidence" value="ECO:0007669"/>
    <property type="project" value="UniProtKB-EC"/>
</dbReference>
<keyword evidence="6" id="KW-0046">Antibiotic resistance</keyword>
<feature type="transmembrane region" description="Helical" evidence="6">
    <location>
        <begin position="44"/>
        <end position="68"/>
    </location>
</feature>
<dbReference type="AlphaFoldDB" id="A0A2V2FXN1"/>
<feature type="transmembrane region" description="Helical" evidence="6">
    <location>
        <begin position="154"/>
        <end position="177"/>
    </location>
</feature>
<dbReference type="GO" id="GO:0006629">
    <property type="term" value="P:lipid metabolic process"/>
    <property type="evidence" value="ECO:0007669"/>
    <property type="project" value="UniProtKB-KW"/>
</dbReference>
<dbReference type="Proteomes" id="UP001276902">
    <property type="component" value="Unassembled WGS sequence"/>
</dbReference>
<dbReference type="Pfam" id="PF03706">
    <property type="entry name" value="LPG_synthase_TM"/>
    <property type="match status" value="1"/>
</dbReference>
<dbReference type="EC" id="2.3.2.3" evidence="6"/>
<dbReference type="STRING" id="1034346.GCA_000313565_00285"/>
<feature type="transmembrane region" description="Helical" evidence="6">
    <location>
        <begin position="80"/>
        <end position="100"/>
    </location>
</feature>
<keyword evidence="5 6" id="KW-0472">Membrane</keyword>
<comment type="subcellular location">
    <subcellularLocation>
        <location evidence="1 6">Cell membrane</location>
        <topology evidence="1 6">Multi-pass membrane protein</topology>
    </subcellularLocation>
</comment>
<dbReference type="GO" id="GO:0005886">
    <property type="term" value="C:plasma membrane"/>
    <property type="evidence" value="ECO:0007669"/>
    <property type="project" value="UniProtKB-SubCell"/>
</dbReference>
<feature type="transmembrane region" description="Helical" evidence="6">
    <location>
        <begin position="120"/>
        <end position="142"/>
    </location>
</feature>
<feature type="transmembrane region" description="Helical" evidence="6">
    <location>
        <begin position="239"/>
        <end position="258"/>
    </location>
</feature>
<evidence type="ECO:0000313" key="7">
    <source>
        <dbReference type="EMBL" id="MDY5166895.1"/>
    </source>
</evidence>
<sequence length="346" mass="39232">MKQVSKKYILNLLLILLLTGFALWFALKDDYEQVLGVLKNISWFSMIIIIIGSLFYNGMVGCILTSIAREHKHDYKLKDGIVVGFIGSFFSGITPSASGGQFGQIYAFKKQGIRPSEGASILWLDFITYQTVLMLYAALLMILRFGYYYANYSFLFTFIFIGFLLNFSVIGLLWTMAKFPKLYMKLSGTVVRLLHKMHIVKDEEKTLASWNEQLSSFNIEINRNRNNKKLILKVAGYNVIRLTIYFSLPFFIGLVLGVPAKDMPIIDVIALSSFVTMSNSFFPVPGASGGTEMMFVQIFSLLISAKYASSIMIIWRFATYHLILLIGGTLFIFIKQHSAHGMQTEE</sequence>
<evidence type="ECO:0000256" key="2">
    <source>
        <dbReference type="ARBA" id="ARBA00022475"/>
    </source>
</evidence>
<name>A0A2V2FXN1_9FIRM</name>
<dbReference type="InterPro" id="IPR022791">
    <property type="entry name" value="L-PG_synthase/AglD"/>
</dbReference>
<accession>A0A2V2FXN1</accession>
<reference evidence="7" key="2">
    <citation type="submission" date="2022-03" db="EMBL/GenBank/DDBJ databases">
        <title>First case of bacteraemia caused by Dielma fastidiosa in a patient hospitalised with diverticulitis.</title>
        <authorList>
            <person name="Forman-Ankjaer B."/>
            <person name="Hvid-Jensen F."/>
            <person name="Kobel C.M."/>
            <person name="Greve T."/>
        </authorList>
    </citation>
    <scope>NUCLEOTIDE SEQUENCE</scope>
    <source>
        <strain evidence="7">AUH_DF_2021</strain>
    </source>
</reference>
<evidence type="ECO:0000256" key="1">
    <source>
        <dbReference type="ARBA" id="ARBA00004651"/>
    </source>
</evidence>
<dbReference type="RefSeq" id="WP_022936594.1">
    <property type="nucleotide sequence ID" value="NZ_BAABZA010000001.1"/>
</dbReference>
<comment type="catalytic activity">
    <reaction evidence="6">
        <text>L-lysyl-tRNA(Lys) + a 1,2-diacyl-sn-glycero-3-phospho-(1'-sn-glycerol) = a 1,2-diacyl-sn-glycero-3-phospho-1'-(3'-O-L-lysyl)-sn-glycerol + tRNA(Lys)</text>
        <dbReference type="Rhea" id="RHEA:10668"/>
        <dbReference type="Rhea" id="RHEA-COMP:9696"/>
        <dbReference type="Rhea" id="RHEA-COMP:9697"/>
        <dbReference type="ChEBI" id="CHEBI:64716"/>
        <dbReference type="ChEBI" id="CHEBI:75792"/>
        <dbReference type="ChEBI" id="CHEBI:78442"/>
        <dbReference type="ChEBI" id="CHEBI:78529"/>
        <dbReference type="EC" id="2.3.2.3"/>
    </reaction>
</comment>
<reference evidence="8 9" key="1">
    <citation type="submission" date="2018-05" db="EMBL/GenBank/DDBJ databases">
        <title>Genomic Encyclopedia of Type Strains, Phase IV (KMG-IV): sequencing the most valuable type-strain genomes for metagenomic binning, comparative biology and taxonomic classification.</title>
        <authorList>
            <person name="Goeker M."/>
        </authorList>
    </citation>
    <scope>NUCLEOTIDE SEQUENCE [LARGE SCALE GENOMIC DNA]</scope>
    <source>
        <strain evidence="8 9">JC118</strain>
    </source>
</reference>
<dbReference type="PANTHER" id="PTHR37693:SF1">
    <property type="entry name" value="INTEGRAL MEMBRANE PROTEIN"/>
    <property type="match status" value="1"/>
</dbReference>
<keyword evidence="6" id="KW-0808">Transferase</keyword>
<evidence type="ECO:0000256" key="4">
    <source>
        <dbReference type="ARBA" id="ARBA00022989"/>
    </source>
</evidence>
<comment type="function">
    <text evidence="6">Catalyzes the transfer of a lysyl group from L-lysyl-tRNA(Lys) to membrane-bound phosphatidylglycerol (PG), which produces lysylphosphatidylglycerol (LPG), a major component of the bacterial membrane with a positive net charge. LPG synthesis contributes to bacterial virulence as it is involved in the resistance mechanism against cationic antimicrobial peptides (CAMP) produces by the host's immune system (defensins, cathelicidins) and by the competing microorganisms.</text>
</comment>
<keyword evidence="6" id="KW-0443">Lipid metabolism</keyword>
<dbReference type="GO" id="GO:0046677">
    <property type="term" value="P:response to antibiotic"/>
    <property type="evidence" value="ECO:0007669"/>
    <property type="project" value="UniProtKB-KW"/>
</dbReference>
<dbReference type="NCBIfam" id="TIGR00374">
    <property type="entry name" value="flippase-like domain"/>
    <property type="match status" value="1"/>
</dbReference>
<evidence type="ECO:0000313" key="9">
    <source>
        <dbReference type="Proteomes" id="UP000247612"/>
    </source>
</evidence>
<dbReference type="GeneID" id="94441686"/>
<dbReference type="EMBL" id="QJKH01000001">
    <property type="protein sequence ID" value="PXX81677.1"/>
    <property type="molecule type" value="Genomic_DNA"/>
</dbReference>
<evidence type="ECO:0000256" key="6">
    <source>
        <dbReference type="RuleBase" id="RU363042"/>
    </source>
</evidence>
<dbReference type="EMBL" id="JALDAW010000008">
    <property type="protein sequence ID" value="MDY5166895.1"/>
    <property type="molecule type" value="Genomic_DNA"/>
</dbReference>
<gene>
    <name evidence="6" type="primary">mprF</name>
    <name evidence="8" type="ORF">DES51_101289</name>
    <name evidence="7" type="ORF">MQE39_01990</name>
</gene>
<comment type="caution">
    <text evidence="8">The sequence shown here is derived from an EMBL/GenBank/DDBJ whole genome shotgun (WGS) entry which is preliminary data.</text>
</comment>
<keyword evidence="2" id="KW-1003">Cell membrane</keyword>
<dbReference type="OrthoDB" id="9810654at2"/>
<evidence type="ECO:0000313" key="8">
    <source>
        <dbReference type="EMBL" id="PXX81677.1"/>
    </source>
</evidence>
<protein>
    <recommendedName>
        <fullName evidence="6">Phosphatidylglycerol lysyltransferase</fullName>
        <ecNumber evidence="6">2.3.2.3</ecNumber>
    </recommendedName>
    <alternativeName>
        <fullName evidence="6">Lysylphosphatidylglycerol synthase</fullName>
    </alternativeName>
</protein>
<dbReference type="PANTHER" id="PTHR37693">
    <property type="entry name" value="PHOSPHATIDYLGLYCEROL LYSYLTRANSFERASE"/>
    <property type="match status" value="1"/>
</dbReference>
<keyword evidence="9" id="KW-1185">Reference proteome</keyword>
<evidence type="ECO:0000256" key="3">
    <source>
        <dbReference type="ARBA" id="ARBA00022692"/>
    </source>
</evidence>